<gene>
    <name evidence="2" type="ORF">DJ90_2939</name>
</gene>
<feature type="transmembrane region" description="Helical" evidence="1">
    <location>
        <begin position="226"/>
        <end position="242"/>
    </location>
</feature>
<evidence type="ECO:0000256" key="1">
    <source>
        <dbReference type="SAM" id="Phobius"/>
    </source>
</evidence>
<dbReference type="STRING" id="44252.DJ90_2939"/>
<organism evidence="2 3">
    <name type="scientific">Paenibacillus macerans</name>
    <name type="common">Bacillus macerans</name>
    <dbReference type="NCBI Taxonomy" id="44252"/>
    <lineage>
        <taxon>Bacteria</taxon>
        <taxon>Bacillati</taxon>
        <taxon>Bacillota</taxon>
        <taxon>Bacilli</taxon>
        <taxon>Bacillales</taxon>
        <taxon>Paenibacillaceae</taxon>
        <taxon>Paenibacillus</taxon>
    </lineage>
</organism>
<dbReference type="OrthoDB" id="2541577at2"/>
<feature type="transmembrane region" description="Helical" evidence="1">
    <location>
        <begin position="6"/>
        <end position="25"/>
    </location>
</feature>
<feature type="transmembrane region" description="Helical" evidence="1">
    <location>
        <begin position="79"/>
        <end position="97"/>
    </location>
</feature>
<dbReference type="GeneID" id="77008629"/>
<comment type="caution">
    <text evidence="2">The sequence shown here is derived from an EMBL/GenBank/DDBJ whole genome shotgun (WGS) entry which is preliminary data.</text>
</comment>
<dbReference type="EMBL" id="JMQA01000053">
    <property type="protein sequence ID" value="KFM93091.1"/>
    <property type="molecule type" value="Genomic_DNA"/>
</dbReference>
<dbReference type="RefSeq" id="WP_036624653.1">
    <property type="nucleotide sequence ID" value="NZ_JAKOBR010000034.1"/>
</dbReference>
<dbReference type="PATRIC" id="fig|44252.3.peg.6244"/>
<protein>
    <submittedName>
        <fullName evidence="2">Putative membrane protein</fullName>
    </submittedName>
</protein>
<dbReference type="PANTHER" id="PTHR35007:SF2">
    <property type="entry name" value="PILUS ASSEMBLE PROTEIN"/>
    <property type="match status" value="1"/>
</dbReference>
<dbReference type="AlphaFoldDB" id="A0A090Y4K0"/>
<evidence type="ECO:0000313" key="2">
    <source>
        <dbReference type="EMBL" id="KFM93091.1"/>
    </source>
</evidence>
<keyword evidence="1" id="KW-0472">Membrane</keyword>
<keyword evidence="1" id="KW-0812">Transmembrane</keyword>
<name>A0A090Y4K0_PAEMA</name>
<sequence>MTPLLLYVLSGFFVALGLSFWLPPVSSTRVRRLRITFGLDQTQAEAQALGIRLKAKHFALLITISLGAGVVIANLTKNALFVAFGVGLGFIVPKIILSQIRYRRRKEVLLNLPGNCRLFTSKLRDCKSVQKALEMSLPVMNGVTAPFFEKAYQSLRLGVDLPTVLERLKAEISFKQFDDFCEKILMGSRDGFHARVIEGIRETIDDIYEDMQLLQEMDIKNQRKRLEVYVIFGFCFTFPYLFRYMESQMAQEMGQAITLDSWIGKILIVSMAIVALVGLWKKDAYLRLNLDDL</sequence>
<dbReference type="Proteomes" id="UP000029278">
    <property type="component" value="Unassembled WGS sequence"/>
</dbReference>
<keyword evidence="3" id="KW-1185">Reference proteome</keyword>
<reference evidence="2 3" key="1">
    <citation type="submission" date="2014-04" db="EMBL/GenBank/DDBJ databases">
        <authorList>
            <person name="Bishop-Lilly K.A."/>
            <person name="Broomall S.M."/>
            <person name="Chain P.S."/>
            <person name="Chertkov O."/>
            <person name="Coyne S.R."/>
            <person name="Daligault H.E."/>
            <person name="Davenport K.W."/>
            <person name="Erkkila T."/>
            <person name="Frey K.G."/>
            <person name="Gibbons H.S."/>
            <person name="Gu W."/>
            <person name="Jaissle J."/>
            <person name="Johnson S.L."/>
            <person name="Koroleva G.I."/>
            <person name="Ladner J.T."/>
            <person name="Lo C.-C."/>
            <person name="Minogue T.D."/>
            <person name="Munk C."/>
            <person name="Palacios G.F."/>
            <person name="Redden C.L."/>
            <person name="Rosenzweig C.N."/>
            <person name="Scholz M.B."/>
            <person name="Teshima H."/>
            <person name="Xu Y."/>
        </authorList>
    </citation>
    <scope>NUCLEOTIDE SEQUENCE [LARGE SCALE GENOMIC DNA]</scope>
    <source>
        <strain evidence="2 3">8244</strain>
    </source>
</reference>
<evidence type="ECO:0000313" key="3">
    <source>
        <dbReference type="Proteomes" id="UP000029278"/>
    </source>
</evidence>
<feature type="transmembrane region" description="Helical" evidence="1">
    <location>
        <begin position="262"/>
        <end position="280"/>
    </location>
</feature>
<accession>A0A090Y4K0</accession>
<dbReference type="PANTHER" id="PTHR35007">
    <property type="entry name" value="INTEGRAL MEMBRANE PROTEIN-RELATED"/>
    <property type="match status" value="1"/>
</dbReference>
<keyword evidence="1" id="KW-1133">Transmembrane helix</keyword>
<feature type="transmembrane region" description="Helical" evidence="1">
    <location>
        <begin position="57"/>
        <end position="73"/>
    </location>
</feature>
<proteinExistence type="predicted"/>
<dbReference type="HOGENOM" id="CLU_965920_0_0_9"/>